<reference evidence="2" key="2">
    <citation type="journal article" date="2018" name="Mol. Plant Microbe Interact.">
        <title>Genome sequence resources for the wheat stripe rust pathogen (Puccinia striiformis f. sp. tritici) and the barley stripe rust pathogen (Puccinia striiformis f. sp. hordei).</title>
        <authorList>
            <person name="Xia C."/>
            <person name="Wang M."/>
            <person name="Yin C."/>
            <person name="Cornejo O.E."/>
            <person name="Hulbert S.H."/>
            <person name="Chen X."/>
        </authorList>
    </citation>
    <scope>NUCLEOTIDE SEQUENCE [LARGE SCALE GENOMIC DNA]</scope>
    <source>
        <strain evidence="2">93-210</strain>
    </source>
</reference>
<comment type="caution">
    <text evidence="1">The sequence shown here is derived from an EMBL/GenBank/DDBJ whole genome shotgun (WGS) entry which is preliminary data.</text>
</comment>
<gene>
    <name evidence="1" type="ORF">MJO28_015526</name>
</gene>
<evidence type="ECO:0000313" key="2">
    <source>
        <dbReference type="Proteomes" id="UP001060170"/>
    </source>
</evidence>
<protein>
    <submittedName>
        <fullName evidence="1">Uncharacterized protein</fullName>
    </submittedName>
</protein>
<dbReference type="Proteomes" id="UP001060170">
    <property type="component" value="Chromosome 17"/>
</dbReference>
<reference evidence="2" key="1">
    <citation type="journal article" date="2018" name="BMC Genomics">
        <title>Genomic insights into host adaptation between the wheat stripe rust pathogen (Puccinia striiformis f. sp. tritici) and the barley stripe rust pathogen (Puccinia striiformis f. sp. hordei).</title>
        <authorList>
            <person name="Xia C."/>
            <person name="Wang M."/>
            <person name="Yin C."/>
            <person name="Cornejo O.E."/>
            <person name="Hulbert S.H."/>
            <person name="Chen X."/>
        </authorList>
    </citation>
    <scope>NUCLEOTIDE SEQUENCE [LARGE SCALE GENOMIC DNA]</scope>
    <source>
        <strain evidence="2">93-210</strain>
    </source>
</reference>
<dbReference type="EMBL" id="CM045881">
    <property type="protein sequence ID" value="KAI7936627.1"/>
    <property type="molecule type" value="Genomic_DNA"/>
</dbReference>
<accession>A0ACC0DQ08</accession>
<reference evidence="1 2" key="3">
    <citation type="journal article" date="2022" name="Microbiol. Spectr.">
        <title>Folding features and dynamics of 3D genome architecture in plant fungal pathogens.</title>
        <authorList>
            <person name="Xia C."/>
        </authorList>
    </citation>
    <scope>NUCLEOTIDE SEQUENCE [LARGE SCALE GENOMIC DNA]</scope>
    <source>
        <strain evidence="1 2">93-210</strain>
    </source>
</reference>
<sequence>MSVIGVQDFNQANGIRKEKTTHRVQDCIPAFEIHSNTRDPLVIVLENKNVIRQCPRLELHQRIESDEMPI</sequence>
<evidence type="ECO:0000313" key="1">
    <source>
        <dbReference type="EMBL" id="KAI7936627.1"/>
    </source>
</evidence>
<name>A0ACC0DQ08_9BASI</name>
<organism evidence="1 2">
    <name type="scientific">Puccinia striiformis f. sp. tritici</name>
    <dbReference type="NCBI Taxonomy" id="168172"/>
    <lineage>
        <taxon>Eukaryota</taxon>
        <taxon>Fungi</taxon>
        <taxon>Dikarya</taxon>
        <taxon>Basidiomycota</taxon>
        <taxon>Pucciniomycotina</taxon>
        <taxon>Pucciniomycetes</taxon>
        <taxon>Pucciniales</taxon>
        <taxon>Pucciniaceae</taxon>
        <taxon>Puccinia</taxon>
    </lineage>
</organism>
<keyword evidence="2" id="KW-1185">Reference proteome</keyword>
<proteinExistence type="predicted"/>